<name>A0A8H7TYC7_9APHY</name>
<protein>
    <submittedName>
        <fullName evidence="1">Uncharacterized protein</fullName>
    </submittedName>
</protein>
<sequence>MSNKNKHRLYVTLQTRGPNVPGFHCALLLAPKRLDEASGAEGGFLFHAINNIIPENLPKPGERPPWRYETKAVKPDGSKTLSARILVAKFFATTPFSEVRETIDRAVRQVPIVQNDPQWTCVSWLIQSLVALRDLGGEYATIPQLVPGSELERKIETFGNEGAEWRNKETLRRAPLAPRSGLRRFHCWMCVFPGSEKVRLVGKLVSTLSIIWSST</sequence>
<dbReference type="InterPro" id="IPR054208">
    <property type="entry name" value="DUF6914"/>
</dbReference>
<dbReference type="EMBL" id="JADOXO010000364">
    <property type="protein sequence ID" value="KAF9805826.1"/>
    <property type="molecule type" value="Genomic_DNA"/>
</dbReference>
<reference evidence="1" key="1">
    <citation type="submission" date="2020-11" db="EMBL/GenBank/DDBJ databases">
        <authorList>
            <person name="Koelle M."/>
            <person name="Horta M.A.C."/>
            <person name="Nowrousian M."/>
            <person name="Ohm R.A."/>
            <person name="Benz P."/>
            <person name="Pilgard A."/>
        </authorList>
    </citation>
    <scope>NUCLEOTIDE SEQUENCE</scope>
    <source>
        <strain evidence="1">FPRL280</strain>
    </source>
</reference>
<accession>A0A8H7TYC7</accession>
<gene>
    <name evidence="1" type="ORF">IEO21_08928</name>
</gene>
<organism evidence="1 2">
    <name type="scientific">Rhodonia placenta</name>
    <dbReference type="NCBI Taxonomy" id="104341"/>
    <lineage>
        <taxon>Eukaryota</taxon>
        <taxon>Fungi</taxon>
        <taxon>Dikarya</taxon>
        <taxon>Basidiomycota</taxon>
        <taxon>Agaricomycotina</taxon>
        <taxon>Agaricomycetes</taxon>
        <taxon>Polyporales</taxon>
        <taxon>Adustoporiaceae</taxon>
        <taxon>Rhodonia</taxon>
    </lineage>
</organism>
<comment type="caution">
    <text evidence="1">The sequence shown here is derived from an EMBL/GenBank/DDBJ whole genome shotgun (WGS) entry which is preliminary data.</text>
</comment>
<proteinExistence type="predicted"/>
<reference evidence="1" key="2">
    <citation type="journal article" name="Front. Microbiol.">
        <title>Degradative Capacity of Two Strains of Rhodonia placenta: From Phenotype to Genotype.</title>
        <authorList>
            <person name="Kolle M."/>
            <person name="Horta M.A.C."/>
            <person name="Nowrousian M."/>
            <person name="Ohm R.A."/>
            <person name="Benz J.P."/>
            <person name="Pilgard A."/>
        </authorList>
    </citation>
    <scope>NUCLEOTIDE SEQUENCE</scope>
    <source>
        <strain evidence="1">FPRL280</strain>
    </source>
</reference>
<evidence type="ECO:0000313" key="2">
    <source>
        <dbReference type="Proteomes" id="UP000639403"/>
    </source>
</evidence>
<evidence type="ECO:0000313" key="1">
    <source>
        <dbReference type="EMBL" id="KAF9805826.1"/>
    </source>
</evidence>
<dbReference type="Pfam" id="PF21858">
    <property type="entry name" value="DUF6914"/>
    <property type="match status" value="1"/>
</dbReference>
<dbReference type="Proteomes" id="UP000639403">
    <property type="component" value="Unassembled WGS sequence"/>
</dbReference>
<dbReference type="AlphaFoldDB" id="A0A8H7TYC7"/>